<evidence type="ECO:0000256" key="2">
    <source>
        <dbReference type="ARBA" id="ARBA00022842"/>
    </source>
</evidence>
<dbReference type="Proteomes" id="UP000000561">
    <property type="component" value="Chromosome 17"/>
</dbReference>
<sequence length="377" mass="40760">MTSTAAKILKNASSGVLRLGMMPADGIGREVLPCAQRILQNTPGAPKFEFVHLDAGFEHFQKTGSALPEETVKALKNDCHGAMFGSVSSPSHKVEGYSSPIVKLRKELDLYANIRPVVGVRGTKDDEKFIDSVIIRENTECLYIKSETSESGPDGQIARAIRQITEKASTRIGKKAFEVALARKELRKTTQPSYVPTVTICHKSNVLSVTDGLFRTSVRGIYEQDQKANGGAGRYEEVKLNEQLVDSMVYRLFREPEVFDVVVAPNLYGDIVSDAAAALVGSLGLVPSVNAGDSFFMGEPVHGSAPDIAGQGKANPIASIRSAALMLEYMGYTEPALKIYTAVDQVIREGKYLTPDLGGSATTTQCEEAILKKIQEA</sequence>
<dbReference type="FunFam" id="3.40.718.10:FF:000027">
    <property type="entry name" value="Probable LYS12-Homo-isocitrate dehydrogenase"/>
    <property type="match status" value="1"/>
</dbReference>
<dbReference type="OrthoDB" id="10261637at2759"/>
<dbReference type="GO" id="GO:0051287">
    <property type="term" value="F:NAD binding"/>
    <property type="evidence" value="ECO:0007669"/>
    <property type="project" value="InterPro"/>
</dbReference>
<dbReference type="RefSeq" id="XP_011391712.1">
    <property type="nucleotide sequence ID" value="XM_011393410.1"/>
</dbReference>
<dbReference type="OMA" id="DSFVMGE"/>
<dbReference type="PANTHER" id="PTHR11835:SF48">
    <property type="entry name" value="HOMOISOCITRATE DEHYDROGENASE, MITOCHONDRIAL"/>
    <property type="match status" value="1"/>
</dbReference>
<keyword evidence="2" id="KW-0460">Magnesium</keyword>
<dbReference type="GO" id="GO:0000287">
    <property type="term" value="F:magnesium ion binding"/>
    <property type="evidence" value="ECO:0007669"/>
    <property type="project" value="InterPro"/>
</dbReference>
<dbReference type="VEuPathDB" id="FungiDB:UMAG_04873"/>
<dbReference type="GeneID" id="23564916"/>
<proteinExistence type="inferred from homology"/>
<dbReference type="InterPro" id="IPR024084">
    <property type="entry name" value="IsoPropMal-DH-like_dom"/>
</dbReference>
<dbReference type="FunCoup" id="A0A0D1CIK8">
    <property type="interactions" value="214"/>
</dbReference>
<dbReference type="PROSITE" id="PS00470">
    <property type="entry name" value="IDH_IMDH"/>
    <property type="match status" value="1"/>
</dbReference>
<feature type="domain" description="Isopropylmalate dehydrogenase-like" evidence="3">
    <location>
        <begin position="18"/>
        <end position="370"/>
    </location>
</feature>
<dbReference type="GO" id="GO:0009085">
    <property type="term" value="P:lysine biosynthetic process"/>
    <property type="evidence" value="ECO:0000318"/>
    <property type="project" value="GO_Central"/>
</dbReference>
<dbReference type="AlphaFoldDB" id="A0A0D1CIK8"/>
<reference evidence="4 5" key="1">
    <citation type="journal article" date="2006" name="Nature">
        <title>Insights from the genome of the biotrophic fungal plant pathogen Ustilago maydis.</title>
        <authorList>
            <person name="Kamper J."/>
            <person name="Kahmann R."/>
            <person name="Bolker M."/>
            <person name="Ma L.J."/>
            <person name="Brefort T."/>
            <person name="Saville B.J."/>
            <person name="Banuett F."/>
            <person name="Kronstad J.W."/>
            <person name="Gold S.E."/>
            <person name="Muller O."/>
            <person name="Perlin M.H."/>
            <person name="Wosten H.A."/>
            <person name="de Vries R."/>
            <person name="Ruiz-Herrera J."/>
            <person name="Reynaga-Pena C.G."/>
            <person name="Snetselaar K."/>
            <person name="McCann M."/>
            <person name="Perez-Martin J."/>
            <person name="Feldbrugge M."/>
            <person name="Basse C.W."/>
            <person name="Steinberg G."/>
            <person name="Ibeas J.I."/>
            <person name="Holloman W."/>
            <person name="Guzman P."/>
            <person name="Farman M."/>
            <person name="Stajich J.E."/>
            <person name="Sentandreu R."/>
            <person name="Gonzalez-Prieto J.M."/>
            <person name="Kennell J.C."/>
            <person name="Molina L."/>
            <person name="Schirawski J."/>
            <person name="Mendoza-Mendoza A."/>
            <person name="Greilinger D."/>
            <person name="Munch K."/>
            <person name="Rossel N."/>
            <person name="Scherer M."/>
            <person name="Vranes M."/>
            <person name="Ladendorf O."/>
            <person name="Vincon V."/>
            <person name="Fuchs U."/>
            <person name="Sandrock B."/>
            <person name="Meng S."/>
            <person name="Ho E.C."/>
            <person name="Cahill M.J."/>
            <person name="Boyce K.J."/>
            <person name="Klose J."/>
            <person name="Klosterman S.J."/>
            <person name="Deelstra H.J."/>
            <person name="Ortiz-Castellanos L."/>
            <person name="Li W."/>
            <person name="Sanchez-Alonso P."/>
            <person name="Schreier P.H."/>
            <person name="Hauser-Hahn I."/>
            <person name="Vaupel M."/>
            <person name="Koopmann E."/>
            <person name="Friedrich G."/>
            <person name="Voss H."/>
            <person name="Schluter T."/>
            <person name="Margolis J."/>
            <person name="Platt D."/>
            <person name="Swimmer C."/>
            <person name="Gnirke A."/>
            <person name="Chen F."/>
            <person name="Vysotskaia V."/>
            <person name="Mannhaupt G."/>
            <person name="Guldener U."/>
            <person name="Munsterkotter M."/>
            <person name="Haase D."/>
            <person name="Oesterheld M."/>
            <person name="Mewes H.W."/>
            <person name="Mauceli E.W."/>
            <person name="DeCaprio D."/>
            <person name="Wade C.M."/>
            <person name="Butler J."/>
            <person name="Young S."/>
            <person name="Jaffe D.B."/>
            <person name="Calvo S."/>
            <person name="Nusbaum C."/>
            <person name="Galagan J."/>
            <person name="Birren B.W."/>
        </authorList>
    </citation>
    <scope>NUCLEOTIDE SEQUENCE [LARGE SCALE GENOMIC DNA]</scope>
    <source>
        <strain evidence="5">DSM 14603 / FGSC 9021 / UM521</strain>
    </source>
</reference>
<keyword evidence="5" id="KW-1185">Reference proteome</keyword>
<evidence type="ECO:0000259" key="3">
    <source>
        <dbReference type="SMART" id="SM01329"/>
    </source>
</evidence>
<dbReference type="InterPro" id="IPR019818">
    <property type="entry name" value="IsoCit/isopropylmalate_DH_CS"/>
</dbReference>
<dbReference type="EMBL" id="CM003156">
    <property type="protein sequence ID" value="KIS66813.1"/>
    <property type="molecule type" value="Genomic_DNA"/>
</dbReference>
<name>A0A0D1CIK8_MYCMD</name>
<dbReference type="SMART" id="SM01329">
    <property type="entry name" value="Iso_dh"/>
    <property type="match status" value="1"/>
</dbReference>
<dbReference type="KEGG" id="uma:UMAG_04873"/>
<dbReference type="InParanoid" id="A0A0D1CIK8"/>
<evidence type="ECO:0000256" key="1">
    <source>
        <dbReference type="ARBA" id="ARBA00007769"/>
    </source>
</evidence>
<evidence type="ECO:0000313" key="5">
    <source>
        <dbReference type="Proteomes" id="UP000000561"/>
    </source>
</evidence>
<accession>A0A0D1CIK8</accession>
<dbReference type="Gene3D" id="3.40.718.10">
    <property type="entry name" value="Isopropylmalate Dehydrogenase"/>
    <property type="match status" value="1"/>
</dbReference>
<organism evidence="4 5">
    <name type="scientific">Mycosarcoma maydis</name>
    <name type="common">Corn smut fungus</name>
    <name type="synonym">Ustilago maydis</name>
    <dbReference type="NCBI Taxonomy" id="5270"/>
    <lineage>
        <taxon>Eukaryota</taxon>
        <taxon>Fungi</taxon>
        <taxon>Dikarya</taxon>
        <taxon>Basidiomycota</taxon>
        <taxon>Ustilaginomycotina</taxon>
        <taxon>Ustilaginomycetes</taxon>
        <taxon>Ustilaginales</taxon>
        <taxon>Ustilaginaceae</taxon>
        <taxon>Mycosarcoma</taxon>
    </lineage>
</organism>
<evidence type="ECO:0000313" key="4">
    <source>
        <dbReference type="EMBL" id="KIS66813.1"/>
    </source>
</evidence>
<dbReference type="GO" id="GO:0047046">
    <property type="term" value="F:homoisocitrate dehydrogenase activity"/>
    <property type="evidence" value="ECO:0000318"/>
    <property type="project" value="GO_Central"/>
</dbReference>
<protein>
    <submittedName>
        <fullName evidence="4">Homoisocitrate dehydrogenase</fullName>
    </submittedName>
</protein>
<dbReference type="eggNOG" id="KOG0785">
    <property type="taxonomic scope" value="Eukaryota"/>
</dbReference>
<dbReference type="Pfam" id="PF00180">
    <property type="entry name" value="Iso_dh"/>
    <property type="match status" value="1"/>
</dbReference>
<dbReference type="SUPFAM" id="SSF53659">
    <property type="entry name" value="Isocitrate/Isopropylmalate dehydrogenase-like"/>
    <property type="match status" value="1"/>
</dbReference>
<gene>
    <name evidence="4" type="ORF">UMAG_04873</name>
</gene>
<dbReference type="GO" id="GO:0005739">
    <property type="term" value="C:mitochondrion"/>
    <property type="evidence" value="ECO:0000318"/>
    <property type="project" value="GO_Central"/>
</dbReference>
<dbReference type="GO" id="GO:0019878">
    <property type="term" value="P:lysine biosynthetic process via aminoadipic acid"/>
    <property type="evidence" value="ECO:0007669"/>
    <property type="project" value="EnsemblFungi"/>
</dbReference>
<dbReference type="STRING" id="237631.A0A0D1CIK8"/>
<comment type="similarity">
    <text evidence="1">Belongs to the isocitrate and isopropylmalate dehydrogenases family.</text>
</comment>
<dbReference type="PANTHER" id="PTHR11835">
    <property type="entry name" value="DECARBOXYLATING DEHYDROGENASES-ISOCITRATE, ISOPROPYLMALATE, TARTRATE"/>
    <property type="match status" value="1"/>
</dbReference>